<evidence type="ECO:0000313" key="3">
    <source>
        <dbReference type="Proteomes" id="UP001597201"/>
    </source>
</evidence>
<organism evidence="2 3">
    <name type="scientific">Namhaeicola litoreus</name>
    <dbReference type="NCBI Taxonomy" id="1052145"/>
    <lineage>
        <taxon>Bacteria</taxon>
        <taxon>Pseudomonadati</taxon>
        <taxon>Bacteroidota</taxon>
        <taxon>Flavobacteriia</taxon>
        <taxon>Flavobacteriales</taxon>
        <taxon>Flavobacteriaceae</taxon>
        <taxon>Namhaeicola</taxon>
    </lineage>
</organism>
<feature type="signal peptide" evidence="1">
    <location>
        <begin position="1"/>
        <end position="22"/>
    </location>
</feature>
<sequence>MGYLKLIFSAVCLLNIFGFAKAQTNLFTNPVVDSLVVFEEKDGLVAVEAEYFYKQSKSDIRQWYRTSKNENPQVGRDDDGQHVYGASNNAYLEILPDERVTHSDKLIHGENFSNDPGLMGVLHYRVKINTPGRYFVWVRALSVGAEDNGIHVGLNDAWPEHGQRMQWCEGKGNWTWESKQRTKEVHCGVPKEIYLDIAKAGIHDIQFSMREDGFEFDKFILTTYINFLPIADGPKPIVSQGILPSPFPIVEMPTSKTFYFTQIAKSNPNNKVISSQQFPVLGTNFYAEGKHWLAINPKDHEEASTSVTFDFESGNYDIVFVGIGENDGRSSYMVLVNDKEIGKYQPPLTNILFEEGKNFNALWENTLIKKGDKITVIAKIGSTDGKEHTRGRWAGIIFAPVGKGKQIQEAPSSFSAK</sequence>
<dbReference type="EMBL" id="JBHTMY010000003">
    <property type="protein sequence ID" value="MFD1316398.1"/>
    <property type="molecule type" value="Genomic_DNA"/>
</dbReference>
<proteinExistence type="predicted"/>
<evidence type="ECO:0000313" key="2">
    <source>
        <dbReference type="EMBL" id="MFD1316398.1"/>
    </source>
</evidence>
<accession>A0ABW3Y570</accession>
<dbReference type="Gene3D" id="2.60.120.1620">
    <property type="match status" value="1"/>
</dbReference>
<evidence type="ECO:0000256" key="1">
    <source>
        <dbReference type="SAM" id="SignalP"/>
    </source>
</evidence>
<name>A0ABW3Y570_9FLAO</name>
<reference evidence="3" key="1">
    <citation type="journal article" date="2019" name="Int. J. Syst. Evol. Microbiol.">
        <title>The Global Catalogue of Microorganisms (GCM) 10K type strain sequencing project: providing services to taxonomists for standard genome sequencing and annotation.</title>
        <authorList>
            <consortium name="The Broad Institute Genomics Platform"/>
            <consortium name="The Broad Institute Genome Sequencing Center for Infectious Disease"/>
            <person name="Wu L."/>
            <person name="Ma J."/>
        </authorList>
    </citation>
    <scope>NUCLEOTIDE SEQUENCE [LARGE SCALE GENOMIC DNA]</scope>
    <source>
        <strain evidence="3">CCUG 61485</strain>
    </source>
</reference>
<gene>
    <name evidence="2" type="ORF">ACFQ39_12285</name>
</gene>
<comment type="caution">
    <text evidence="2">The sequence shown here is derived from an EMBL/GenBank/DDBJ whole genome shotgun (WGS) entry which is preliminary data.</text>
</comment>
<keyword evidence="1" id="KW-0732">Signal</keyword>
<feature type="chain" id="PRO_5046282343" description="Gylcosyl hydrolase 115 C-terminal domain-containing protein" evidence="1">
    <location>
        <begin position="23"/>
        <end position="417"/>
    </location>
</feature>
<keyword evidence="3" id="KW-1185">Reference proteome</keyword>
<dbReference type="Proteomes" id="UP001597201">
    <property type="component" value="Unassembled WGS sequence"/>
</dbReference>
<protein>
    <recommendedName>
        <fullName evidence="4">Gylcosyl hydrolase 115 C-terminal domain-containing protein</fullName>
    </recommendedName>
</protein>
<evidence type="ECO:0008006" key="4">
    <source>
        <dbReference type="Google" id="ProtNLM"/>
    </source>
</evidence>
<dbReference type="RefSeq" id="WP_377179335.1">
    <property type="nucleotide sequence ID" value="NZ_JBHTMY010000003.1"/>
</dbReference>